<dbReference type="EMBL" id="JACTNG010000002">
    <property type="protein sequence ID" value="MBO1078096.1"/>
    <property type="molecule type" value="Genomic_DNA"/>
</dbReference>
<reference evidence="1 2" key="1">
    <citation type="submission" date="2020-09" db="EMBL/GenBank/DDBJ databases">
        <title>Roseomonas.</title>
        <authorList>
            <person name="Zhu W."/>
        </authorList>
    </citation>
    <scope>NUCLEOTIDE SEQUENCE [LARGE SCALE GENOMIC DNA]</scope>
    <source>
        <strain evidence="1 2">573</strain>
    </source>
</reference>
<protein>
    <submittedName>
        <fullName evidence="1">Uncharacterized protein</fullName>
    </submittedName>
</protein>
<name>A0ABS3KP12_9PROT</name>
<evidence type="ECO:0000313" key="2">
    <source>
        <dbReference type="Proteomes" id="UP001518989"/>
    </source>
</evidence>
<keyword evidence="2" id="KW-1185">Reference proteome</keyword>
<comment type="caution">
    <text evidence="1">The sequence shown here is derived from an EMBL/GenBank/DDBJ whole genome shotgun (WGS) entry which is preliminary data.</text>
</comment>
<dbReference type="RefSeq" id="WP_207415539.1">
    <property type="nucleotide sequence ID" value="NZ_CP061177.1"/>
</dbReference>
<sequence length="351" mass="36073">MCSTYAGTGGLEGDANLAGKARPLMLGVKRNLAPQPLLAASLVWQIGGGPLAEVGGVRDRGIGLAGTSDYPTLAALLAASVPAGRFATCLTQGLIKLGSPPAGQVTVDARSPGDTSHAAIALALLRGPGGLSDDRINSANFGALVPGVAGFLWAGGTVTQALNDVVTAGAGWWGSDRLGRITAGRLLPPDAVATQVTFERWMLTAEPSEMAGTAPRWRQRVAYRALGVTQTATDLAGLVASDPGLVAYFGAAYQLATAFDTAISAAYPSAVDPAPLITGLDSEGDAAAVATQLLALHGVRRRRWRVRVGKWGNLVDLGNIVAVDHPKLADRNWIVVAADEAGDDKTLTLWG</sequence>
<gene>
    <name evidence="1" type="ORF">IAI61_03565</name>
</gene>
<evidence type="ECO:0000313" key="1">
    <source>
        <dbReference type="EMBL" id="MBO1078096.1"/>
    </source>
</evidence>
<proteinExistence type="predicted"/>
<accession>A0ABS3KP12</accession>
<organism evidence="1 2">
    <name type="scientific">Roseomonas haemaphysalidis</name>
    <dbReference type="NCBI Taxonomy" id="2768162"/>
    <lineage>
        <taxon>Bacteria</taxon>
        <taxon>Pseudomonadati</taxon>
        <taxon>Pseudomonadota</taxon>
        <taxon>Alphaproteobacteria</taxon>
        <taxon>Acetobacterales</taxon>
        <taxon>Roseomonadaceae</taxon>
        <taxon>Roseomonas</taxon>
    </lineage>
</organism>
<dbReference type="Proteomes" id="UP001518989">
    <property type="component" value="Unassembled WGS sequence"/>
</dbReference>